<sequence>MEYVSRVPRPPLDGLIDDLYHLAGASPYARLMLPPMPAALLIVNLGAPFRIRGGTDIEAAEYADGCVVSVPTRAFEFGYPPRTRSVGVHFKPWGLAPFLPMPAAELCDRPVAVEQVWGRAAVTELRDRLAAADGPQEMLTLLERELLRRLGETDGLRLVGRTSSVIAARSGAVPIGELSAAAGVSSTHLAQRFKGLVGVTPKRLARTYRFAATVFAIDPTAPVDWGELAADAGYFDQAHFGHEFRAFTGLTPTRYVEVRRRFLREHPGHVLDSWPLPAD</sequence>
<evidence type="ECO:0000256" key="2">
    <source>
        <dbReference type="ARBA" id="ARBA00023125"/>
    </source>
</evidence>
<dbReference type="RefSeq" id="WP_225918597.1">
    <property type="nucleotide sequence ID" value="NZ_BOPO01000053.1"/>
</dbReference>
<dbReference type="Pfam" id="PF12833">
    <property type="entry name" value="HTH_18"/>
    <property type="match status" value="1"/>
</dbReference>
<dbReference type="Pfam" id="PF20240">
    <property type="entry name" value="DUF6597"/>
    <property type="match status" value="1"/>
</dbReference>
<keyword evidence="1" id="KW-0805">Transcription regulation</keyword>
<dbReference type="InterPro" id="IPR018060">
    <property type="entry name" value="HTH_AraC"/>
</dbReference>
<evidence type="ECO:0000256" key="1">
    <source>
        <dbReference type="ARBA" id="ARBA00023015"/>
    </source>
</evidence>
<dbReference type="EMBL" id="BOPO01000053">
    <property type="protein sequence ID" value="GIL27799.1"/>
    <property type="molecule type" value="Genomic_DNA"/>
</dbReference>
<keyword evidence="6" id="KW-1185">Reference proteome</keyword>
<keyword evidence="3" id="KW-0804">Transcription</keyword>
<evidence type="ECO:0000313" key="5">
    <source>
        <dbReference type="EMBL" id="GIL27799.1"/>
    </source>
</evidence>
<dbReference type="GO" id="GO:0043565">
    <property type="term" value="F:sequence-specific DNA binding"/>
    <property type="evidence" value="ECO:0007669"/>
    <property type="project" value="InterPro"/>
</dbReference>
<gene>
    <name evidence="5" type="ORF">NUM_30530</name>
</gene>
<dbReference type="AlphaFoldDB" id="A0A8J4ACD3"/>
<dbReference type="InterPro" id="IPR046532">
    <property type="entry name" value="DUF6597"/>
</dbReference>
<protein>
    <submittedName>
        <fullName evidence="5">Transcriptional regulator</fullName>
    </submittedName>
</protein>
<organism evidence="5 6">
    <name type="scientific">Actinocatenispora comari</name>
    <dbReference type="NCBI Taxonomy" id="2807577"/>
    <lineage>
        <taxon>Bacteria</taxon>
        <taxon>Bacillati</taxon>
        <taxon>Actinomycetota</taxon>
        <taxon>Actinomycetes</taxon>
        <taxon>Micromonosporales</taxon>
        <taxon>Micromonosporaceae</taxon>
        <taxon>Actinocatenispora</taxon>
    </lineage>
</organism>
<accession>A0A8J4ACD3</accession>
<dbReference type="PANTHER" id="PTHR46796">
    <property type="entry name" value="HTH-TYPE TRANSCRIPTIONAL ACTIVATOR RHAS-RELATED"/>
    <property type="match status" value="1"/>
</dbReference>
<evidence type="ECO:0000259" key="4">
    <source>
        <dbReference type="PROSITE" id="PS01124"/>
    </source>
</evidence>
<dbReference type="InterPro" id="IPR050204">
    <property type="entry name" value="AraC_XylS_family_regulators"/>
</dbReference>
<name>A0A8J4ACD3_9ACTN</name>
<evidence type="ECO:0000256" key="3">
    <source>
        <dbReference type="ARBA" id="ARBA00023163"/>
    </source>
</evidence>
<dbReference type="SUPFAM" id="SSF46689">
    <property type="entry name" value="Homeodomain-like"/>
    <property type="match status" value="1"/>
</dbReference>
<dbReference type="SMART" id="SM00342">
    <property type="entry name" value="HTH_ARAC"/>
    <property type="match status" value="1"/>
</dbReference>
<feature type="domain" description="HTH araC/xylS-type" evidence="4">
    <location>
        <begin position="156"/>
        <end position="258"/>
    </location>
</feature>
<comment type="caution">
    <text evidence="5">The sequence shown here is derived from an EMBL/GenBank/DDBJ whole genome shotgun (WGS) entry which is preliminary data.</text>
</comment>
<evidence type="ECO:0000313" key="6">
    <source>
        <dbReference type="Proteomes" id="UP000614996"/>
    </source>
</evidence>
<proteinExistence type="predicted"/>
<dbReference type="PROSITE" id="PS01124">
    <property type="entry name" value="HTH_ARAC_FAMILY_2"/>
    <property type="match status" value="1"/>
</dbReference>
<keyword evidence="2" id="KW-0238">DNA-binding</keyword>
<reference evidence="6" key="1">
    <citation type="journal article" date="2021" name="Int. J. Syst. Evol. Microbiol.">
        <title>Actinocatenispora comari sp. nov., an endophytic actinomycete isolated from aerial parts of Comarum salesowianum.</title>
        <authorList>
            <person name="Oyunbileg N."/>
            <person name="Iizaka Y."/>
            <person name="Hamada M."/>
            <person name="Davaapurev B.O."/>
            <person name="Fukumoto A."/>
            <person name="Tsetseg B."/>
            <person name="Kato F."/>
            <person name="Tamura T."/>
            <person name="Batkhuu J."/>
            <person name="Anzai Y."/>
        </authorList>
    </citation>
    <scope>NUCLEOTIDE SEQUENCE [LARGE SCALE GENOMIC DNA]</scope>
    <source>
        <strain evidence="6">NUM-2625</strain>
    </source>
</reference>
<dbReference type="InterPro" id="IPR009057">
    <property type="entry name" value="Homeodomain-like_sf"/>
</dbReference>
<dbReference type="GO" id="GO:0003700">
    <property type="term" value="F:DNA-binding transcription factor activity"/>
    <property type="evidence" value="ECO:0007669"/>
    <property type="project" value="InterPro"/>
</dbReference>
<dbReference type="PANTHER" id="PTHR46796:SF15">
    <property type="entry name" value="BLL1074 PROTEIN"/>
    <property type="match status" value="1"/>
</dbReference>
<dbReference type="Proteomes" id="UP000614996">
    <property type="component" value="Unassembled WGS sequence"/>
</dbReference>
<dbReference type="Gene3D" id="1.10.10.60">
    <property type="entry name" value="Homeodomain-like"/>
    <property type="match status" value="1"/>
</dbReference>